<feature type="region of interest" description="Disordered" evidence="3">
    <location>
        <begin position="1"/>
        <end position="170"/>
    </location>
</feature>
<feature type="domain" description="AATF leucine zipper-containing" evidence="5">
    <location>
        <begin position="192"/>
        <end position="317"/>
    </location>
</feature>
<proteinExistence type="inferred from homology"/>
<evidence type="ECO:0000313" key="7">
    <source>
        <dbReference type="Proteomes" id="UP000005222"/>
    </source>
</evidence>
<dbReference type="eggNOG" id="KOG2773">
    <property type="taxonomic scope" value="Eukaryota"/>
</dbReference>
<feature type="compositionally biased region" description="Acidic residues" evidence="3">
    <location>
        <begin position="505"/>
        <end position="523"/>
    </location>
</feature>
<dbReference type="Pfam" id="PF13339">
    <property type="entry name" value="AATF-Che1"/>
    <property type="match status" value="1"/>
</dbReference>
<feature type="region of interest" description="Disordered" evidence="3">
    <location>
        <begin position="378"/>
        <end position="403"/>
    </location>
</feature>
<dbReference type="InterPro" id="IPR039223">
    <property type="entry name" value="AATF/Bfr2"/>
</dbReference>
<dbReference type="InterPro" id="IPR012617">
    <property type="entry name" value="AATF_C"/>
</dbReference>
<feature type="compositionally biased region" description="Acidic residues" evidence="3">
    <location>
        <begin position="84"/>
        <end position="96"/>
    </location>
</feature>
<evidence type="ECO:0000256" key="1">
    <source>
        <dbReference type="ARBA" id="ARBA00008966"/>
    </source>
</evidence>
<feature type="region of interest" description="Disordered" evidence="3">
    <location>
        <begin position="503"/>
        <end position="530"/>
    </location>
</feature>
<dbReference type="Pfam" id="PF08164">
    <property type="entry name" value="TRAUB"/>
    <property type="match status" value="1"/>
</dbReference>
<accession>G8Y2W5</accession>
<dbReference type="GO" id="GO:0000462">
    <property type="term" value="P:maturation of SSU-rRNA from tricistronic rRNA transcript (SSU-rRNA, 5.8S rRNA, LSU-rRNA)"/>
    <property type="evidence" value="ECO:0007669"/>
    <property type="project" value="TreeGrafter"/>
</dbReference>
<dbReference type="InParanoid" id="G8Y2W5"/>
<dbReference type="PANTHER" id="PTHR15565">
    <property type="entry name" value="AATF PROTEIN APOPTOSIS ANTAGONIZING TRANSCRIPTION FACTOR"/>
    <property type="match status" value="1"/>
</dbReference>
<dbReference type="HOGENOM" id="CLU_018299_2_2_1"/>
<dbReference type="OrthoDB" id="5783963at2759"/>
<dbReference type="InterPro" id="IPR025160">
    <property type="entry name" value="AATF"/>
</dbReference>
<dbReference type="PANTHER" id="PTHR15565:SF0">
    <property type="entry name" value="PROTEIN AATF"/>
    <property type="match status" value="1"/>
</dbReference>
<feature type="compositionally biased region" description="Acidic residues" evidence="3">
    <location>
        <begin position="104"/>
        <end position="131"/>
    </location>
</feature>
<evidence type="ECO:0000256" key="3">
    <source>
        <dbReference type="SAM" id="MobiDB-lite"/>
    </source>
</evidence>
<evidence type="ECO:0000256" key="2">
    <source>
        <dbReference type="ARBA" id="ARBA00013850"/>
    </source>
</evidence>
<protein>
    <recommendedName>
        <fullName evidence="2">Protein BFR2</fullName>
    </recommendedName>
</protein>
<dbReference type="Proteomes" id="UP000005222">
    <property type="component" value="Chromosome M"/>
</dbReference>
<feature type="compositionally biased region" description="Basic and acidic residues" evidence="3">
    <location>
        <begin position="22"/>
        <end position="53"/>
    </location>
</feature>
<feature type="compositionally biased region" description="Basic and acidic residues" evidence="3">
    <location>
        <begin position="160"/>
        <end position="170"/>
    </location>
</feature>
<feature type="compositionally biased region" description="Acidic residues" evidence="3">
    <location>
        <begin position="379"/>
        <end position="388"/>
    </location>
</feature>
<dbReference type="FunCoup" id="G8Y2W5">
    <property type="interactions" value="1564"/>
</dbReference>
<feature type="domain" description="Apoptosis-antagonizing transcription factor C-terminal" evidence="4">
    <location>
        <begin position="415"/>
        <end position="496"/>
    </location>
</feature>
<feature type="compositionally biased region" description="Acidic residues" evidence="3">
    <location>
        <begin position="149"/>
        <end position="159"/>
    </location>
</feature>
<organism evidence="6 7">
    <name type="scientific">Pichia sorbitophila (strain ATCC MYA-4447 / BCRC 22081 / CBS 7064 / NBRC 10061 / NRRL Y-12695)</name>
    <name type="common">Hybrid yeast</name>
    <dbReference type="NCBI Taxonomy" id="559304"/>
    <lineage>
        <taxon>Eukaryota</taxon>
        <taxon>Fungi</taxon>
        <taxon>Dikarya</taxon>
        <taxon>Ascomycota</taxon>
        <taxon>Saccharomycotina</taxon>
        <taxon>Pichiomycetes</taxon>
        <taxon>Debaryomycetaceae</taxon>
        <taxon>Millerozyma</taxon>
    </lineage>
</organism>
<dbReference type="GO" id="GO:0005730">
    <property type="term" value="C:nucleolus"/>
    <property type="evidence" value="ECO:0007669"/>
    <property type="project" value="TreeGrafter"/>
</dbReference>
<dbReference type="OMA" id="GEHENNK"/>
<feature type="compositionally biased region" description="Basic and acidic residues" evidence="3">
    <location>
        <begin position="1"/>
        <end position="11"/>
    </location>
</feature>
<reference evidence="6 7" key="1">
    <citation type="journal article" date="2012" name="G3 (Bethesda)">
        <title>Pichia sorbitophila, an interspecies yeast hybrid reveals early steps of genome resolution following polyploidization.</title>
        <authorList>
            <person name="Leh Louis V."/>
            <person name="Despons L."/>
            <person name="Friedrich A."/>
            <person name="Martin T."/>
            <person name="Durrens P."/>
            <person name="Casaregola S."/>
            <person name="Neuveglise C."/>
            <person name="Fairhead C."/>
            <person name="Marck C."/>
            <person name="Cruz J.A."/>
            <person name="Straub M.L."/>
            <person name="Kugler V."/>
            <person name="Sacerdot C."/>
            <person name="Uzunov Z."/>
            <person name="Thierry A."/>
            <person name="Weiss S."/>
            <person name="Bleykasten C."/>
            <person name="De Montigny J."/>
            <person name="Jacques N."/>
            <person name="Jung P."/>
            <person name="Lemaire M."/>
            <person name="Mallet S."/>
            <person name="Morel G."/>
            <person name="Richard G.F."/>
            <person name="Sarkar A."/>
            <person name="Savel G."/>
            <person name="Schacherer J."/>
            <person name="Seret M.L."/>
            <person name="Talla E."/>
            <person name="Samson G."/>
            <person name="Jubin C."/>
            <person name="Poulain J."/>
            <person name="Vacherie B."/>
            <person name="Barbe V."/>
            <person name="Pelletier E."/>
            <person name="Sherman D.J."/>
            <person name="Westhof E."/>
            <person name="Weissenbach J."/>
            <person name="Baret P.V."/>
            <person name="Wincker P."/>
            <person name="Gaillardin C."/>
            <person name="Dujon B."/>
            <person name="Souciet J.L."/>
        </authorList>
    </citation>
    <scope>NUCLEOTIDE SEQUENCE [LARGE SCALE GENOMIC DNA]</scope>
    <source>
        <strain evidence="7">ATCC MYA-4447 / BCRC 22081 / CBS 7064 / NBRC 10061 / NRRL Y-12695</strain>
    </source>
</reference>
<keyword evidence="7" id="KW-1185">Reference proteome</keyword>
<dbReference type="EMBL" id="FO082047">
    <property type="protein sequence ID" value="CCE86126.1"/>
    <property type="molecule type" value="Genomic_DNA"/>
</dbReference>
<evidence type="ECO:0000259" key="4">
    <source>
        <dbReference type="Pfam" id="PF08164"/>
    </source>
</evidence>
<evidence type="ECO:0000259" key="5">
    <source>
        <dbReference type="Pfam" id="PF13339"/>
    </source>
</evidence>
<comment type="similarity">
    <text evidence="1">Belongs to the AATF family.</text>
</comment>
<dbReference type="STRING" id="559304.G8Y2W5"/>
<evidence type="ECO:0000313" key="6">
    <source>
        <dbReference type="EMBL" id="CCE86126.1"/>
    </source>
</evidence>
<dbReference type="AlphaFoldDB" id="G8Y2W5"/>
<gene>
    <name evidence="6" type="primary">Piso0_005776</name>
    <name evidence="6" type="ORF">GNLVRS01_PISO0M22100g</name>
</gene>
<name>G8Y2W5_PICSO</name>
<sequence>MGKKSLSDKILELSQPTTSFDIESHDLQEGHSNDSDRGSEDSESNDDHAREHYVSTGKSKLRNDGIQVGSKYGGKTSSRNDLYGDLDGEDAEDGSESESRESDEGSELDEDDQEGGSSEGEDLEEDVDEDGNGFASENLSEGGSSASEGSEDESDESDGESGRKYDKSKVKELLSREQKHLVGRMSQSVVNDALKGYAITHQNKLFDSILNLRMKLQKATTNANLLPVNSSIMKDYATKDPEAKIVGAEEACYDLLDVLFGLRKNLMKKDSVASDEELKKVKNSKKRKLSDYMDVATSYDSLLEKYRSSVLTKWSAKIHNTSGSSAITAGKFKSINQSAEQQVRNNLTDMDRLVKKTKLNRRQIMPLGYESILANQATNDDDSEESDPDIPKQSNSDSKARTAEIDEIFDDEDFYRTLLNDLIDKKIQSSNATSGLTIALKSSQSAQKMKKNVDTKASKGRKLRYNIQEPIANFEVPRGSWKWDDYQIDEFFASLLGHKINMNESEAEPESSSDESEIVENGEDSIKLFG</sequence>